<feature type="compositionally biased region" description="Basic and acidic residues" evidence="1">
    <location>
        <begin position="96"/>
        <end position="129"/>
    </location>
</feature>
<evidence type="ECO:0000256" key="1">
    <source>
        <dbReference type="SAM" id="MobiDB-lite"/>
    </source>
</evidence>
<protein>
    <submittedName>
        <fullName evidence="2">Uncharacterized protein</fullName>
    </submittedName>
</protein>
<sequence>MPKEHTASSSPSPLRHDRIDVTTVPSTSQLPAFQDKSTLATPSTSGKEQARTPLPTIPSPFKRVLFWPEDKETPSSKKKREKVPSVVSSSQWQEYNSKKFEEKKKKEQEKEERKKKREEKQSQKLEKDKQKKLKKYKATQNSYSESDSPDEEVEFVETSDSSLEEIEDCAIKLQEVVPHKLKQGVFVLIEFIGEVRILLMTAILSLESILFQVEELWEHLLVYLAQ</sequence>
<organism evidence="2">
    <name type="scientific">Timema douglasi</name>
    <name type="common">Walking stick</name>
    <dbReference type="NCBI Taxonomy" id="61478"/>
    <lineage>
        <taxon>Eukaryota</taxon>
        <taxon>Metazoa</taxon>
        <taxon>Ecdysozoa</taxon>
        <taxon>Arthropoda</taxon>
        <taxon>Hexapoda</taxon>
        <taxon>Insecta</taxon>
        <taxon>Pterygota</taxon>
        <taxon>Neoptera</taxon>
        <taxon>Polyneoptera</taxon>
        <taxon>Phasmatodea</taxon>
        <taxon>Timematodea</taxon>
        <taxon>Timematoidea</taxon>
        <taxon>Timematidae</taxon>
        <taxon>Timema</taxon>
    </lineage>
</organism>
<feature type="compositionally biased region" description="Polar residues" evidence="1">
    <location>
        <begin position="23"/>
        <end position="47"/>
    </location>
</feature>
<proteinExistence type="predicted"/>
<accession>A0A7R8Z4V2</accession>
<gene>
    <name evidence="2" type="ORF">TDIB3V08_LOCUS2539</name>
</gene>
<reference evidence="2" key="1">
    <citation type="submission" date="2020-11" db="EMBL/GenBank/DDBJ databases">
        <authorList>
            <person name="Tran Van P."/>
        </authorList>
    </citation>
    <scope>NUCLEOTIDE SEQUENCE</scope>
</reference>
<feature type="region of interest" description="Disordered" evidence="1">
    <location>
        <begin position="1"/>
        <end position="151"/>
    </location>
</feature>
<dbReference type="EMBL" id="OA565038">
    <property type="protein sequence ID" value="CAD7196186.1"/>
    <property type="molecule type" value="Genomic_DNA"/>
</dbReference>
<name>A0A7R8Z4V2_TIMDO</name>
<evidence type="ECO:0000313" key="2">
    <source>
        <dbReference type="EMBL" id="CAD7196186.1"/>
    </source>
</evidence>
<feature type="compositionally biased region" description="Polar residues" evidence="1">
    <location>
        <begin position="86"/>
        <end position="95"/>
    </location>
</feature>
<dbReference type="AlphaFoldDB" id="A0A7R8Z4V2"/>